<evidence type="ECO:0000313" key="2">
    <source>
        <dbReference type="Proteomes" id="UP001342826"/>
    </source>
</evidence>
<evidence type="ECO:0000313" key="1">
    <source>
        <dbReference type="EMBL" id="MED4402332.1"/>
    </source>
</evidence>
<comment type="caution">
    <text evidence="1">The sequence shown here is derived from an EMBL/GenBank/DDBJ whole genome shotgun (WGS) entry which is preliminary data.</text>
</comment>
<sequence>MDGKSAKQYNNRLENMMKYGIYKGETSITPEINEKIGQKYVNACGEYERTIKYYLGFLKLIRGHAEY</sequence>
<organism evidence="1 2">
    <name type="scientific">Metabacillus fastidiosus</name>
    <dbReference type="NCBI Taxonomy" id="1458"/>
    <lineage>
        <taxon>Bacteria</taxon>
        <taxon>Bacillati</taxon>
        <taxon>Bacillota</taxon>
        <taxon>Bacilli</taxon>
        <taxon>Bacillales</taxon>
        <taxon>Bacillaceae</taxon>
        <taxon>Metabacillus</taxon>
    </lineage>
</organism>
<name>A0ABU6P100_9BACI</name>
<dbReference type="EMBL" id="JARTFS010000011">
    <property type="protein sequence ID" value="MED4402332.1"/>
    <property type="molecule type" value="Genomic_DNA"/>
</dbReference>
<accession>A0ABU6P100</accession>
<keyword evidence="2" id="KW-1185">Reference proteome</keyword>
<protein>
    <submittedName>
        <fullName evidence="1">Uncharacterized protein</fullName>
    </submittedName>
</protein>
<reference evidence="1 2" key="1">
    <citation type="submission" date="2023-03" db="EMBL/GenBank/DDBJ databases">
        <title>Bacillus Genome Sequencing.</title>
        <authorList>
            <person name="Dunlap C."/>
        </authorList>
    </citation>
    <scope>NUCLEOTIDE SEQUENCE [LARGE SCALE GENOMIC DNA]</scope>
    <source>
        <strain evidence="1 2">NRS-1717</strain>
    </source>
</reference>
<proteinExistence type="predicted"/>
<dbReference type="RefSeq" id="WP_328015385.1">
    <property type="nucleotide sequence ID" value="NZ_JARTFS010000011.1"/>
</dbReference>
<gene>
    <name evidence="1" type="ORF">P9271_13505</name>
</gene>
<dbReference type="Proteomes" id="UP001342826">
    <property type="component" value="Unassembled WGS sequence"/>
</dbReference>